<dbReference type="RefSeq" id="WP_207303795.1">
    <property type="nucleotide sequence ID" value="NZ_JBHLWO010000002.1"/>
</dbReference>
<sequence>MAEKPSKSRRIFKKDKADFKTKQHYHMSFQYLSAEKKSLLQTGTVIPAHPLALNADRTLNEFYQRQLTRYYIASGAGGIAIGVHSTQFAIRSPHVNLYEKVLAIAADEIERNRPPYPFLKIAGICGRTEQAIKEAQLANKYGYDLGLLSLGGLNEWSEDQILLHAKEVAEIIPIIGFYLQPSVGGRIFSYDFWAKFAEIKHLEAIKVAPFNRYQTLDVVRALCHSSRKDDIALYTGNDDNIVADLLTTYAFPINGKLVTKEFVGGLLGHWAVFTSKAVALLEEIKTCKRTNFTGVQALLTKGVQVTDMNAVIFDSAHQFKGCIPGIHEVLRRQGLLPGRWCLDPEEDLSAGQMEEIDRIFNAYPDLVDHTFLQDFLIKDLSNGKR</sequence>
<accession>A0ABV6HIM5</accession>
<dbReference type="InterPro" id="IPR013785">
    <property type="entry name" value="Aldolase_TIM"/>
</dbReference>
<name>A0ABV6HIM5_9SPHI</name>
<dbReference type="InterPro" id="IPR002220">
    <property type="entry name" value="DapA-like"/>
</dbReference>
<comment type="caution">
    <text evidence="2">The sequence shown here is derived from an EMBL/GenBank/DDBJ whole genome shotgun (WGS) entry which is preliminary data.</text>
</comment>
<keyword evidence="1" id="KW-0456">Lyase</keyword>
<organism evidence="2 3">
    <name type="scientific">Olivibacter oleidegradans</name>
    <dbReference type="NCBI Taxonomy" id="760123"/>
    <lineage>
        <taxon>Bacteria</taxon>
        <taxon>Pseudomonadati</taxon>
        <taxon>Bacteroidota</taxon>
        <taxon>Sphingobacteriia</taxon>
        <taxon>Sphingobacteriales</taxon>
        <taxon>Sphingobacteriaceae</taxon>
        <taxon>Olivibacter</taxon>
    </lineage>
</organism>
<reference evidence="2 3" key="1">
    <citation type="submission" date="2024-09" db="EMBL/GenBank/DDBJ databases">
        <authorList>
            <person name="Sun Q."/>
            <person name="Mori K."/>
        </authorList>
    </citation>
    <scope>NUCLEOTIDE SEQUENCE [LARGE SCALE GENOMIC DNA]</scope>
    <source>
        <strain evidence="2 3">CCM 7765</strain>
    </source>
</reference>
<evidence type="ECO:0000256" key="1">
    <source>
        <dbReference type="ARBA" id="ARBA00023239"/>
    </source>
</evidence>
<evidence type="ECO:0000313" key="3">
    <source>
        <dbReference type="Proteomes" id="UP001589774"/>
    </source>
</evidence>
<dbReference type="PANTHER" id="PTHR12128:SF51">
    <property type="entry name" value="BLL4205 PROTEIN"/>
    <property type="match status" value="1"/>
</dbReference>
<dbReference type="Gene3D" id="3.20.20.70">
    <property type="entry name" value="Aldolase class I"/>
    <property type="match status" value="1"/>
</dbReference>
<evidence type="ECO:0000313" key="2">
    <source>
        <dbReference type="EMBL" id="MFC0318566.1"/>
    </source>
</evidence>
<dbReference type="SMART" id="SM01130">
    <property type="entry name" value="DHDPS"/>
    <property type="match status" value="1"/>
</dbReference>
<dbReference type="SUPFAM" id="SSF51569">
    <property type="entry name" value="Aldolase"/>
    <property type="match status" value="1"/>
</dbReference>
<dbReference type="Proteomes" id="UP001589774">
    <property type="component" value="Unassembled WGS sequence"/>
</dbReference>
<dbReference type="PANTHER" id="PTHR12128">
    <property type="entry name" value="DIHYDRODIPICOLINATE SYNTHASE"/>
    <property type="match status" value="1"/>
</dbReference>
<protein>
    <submittedName>
        <fullName evidence="2">Dihydrodipicolinate synthase family protein</fullName>
    </submittedName>
</protein>
<proteinExistence type="predicted"/>
<dbReference type="Pfam" id="PF00701">
    <property type="entry name" value="DHDPS"/>
    <property type="match status" value="1"/>
</dbReference>
<keyword evidence="3" id="KW-1185">Reference proteome</keyword>
<gene>
    <name evidence="2" type="ORF">ACFFI0_09605</name>
</gene>
<dbReference type="EMBL" id="JBHLWO010000002">
    <property type="protein sequence ID" value="MFC0318566.1"/>
    <property type="molecule type" value="Genomic_DNA"/>
</dbReference>